<protein>
    <recommendedName>
        <fullName evidence="3">Peptidase S26 domain-containing protein</fullName>
    </recommendedName>
</protein>
<keyword evidence="2" id="KW-0378">Hydrolase</keyword>
<dbReference type="NCBIfam" id="TIGR02227">
    <property type="entry name" value="sigpep_I_bact"/>
    <property type="match status" value="1"/>
</dbReference>
<dbReference type="EMBL" id="JBBPBM010000002">
    <property type="protein sequence ID" value="KAK8596785.1"/>
    <property type="molecule type" value="Genomic_DNA"/>
</dbReference>
<dbReference type="Gene3D" id="2.10.109.10">
    <property type="entry name" value="Umud Fragment, subunit A"/>
    <property type="match status" value="2"/>
</dbReference>
<reference evidence="4 5" key="1">
    <citation type="journal article" date="2024" name="G3 (Bethesda)">
        <title>Genome assembly of Hibiscus sabdariffa L. provides insights into metabolisms of medicinal natural products.</title>
        <authorList>
            <person name="Kim T."/>
        </authorList>
    </citation>
    <scope>NUCLEOTIDE SEQUENCE [LARGE SCALE GENOMIC DNA]</scope>
    <source>
        <strain evidence="4">TK-2024</strain>
        <tissue evidence="4">Old leaves</tissue>
    </source>
</reference>
<dbReference type="PROSITE" id="PS00501">
    <property type="entry name" value="SPASE_I_1"/>
    <property type="match status" value="1"/>
</dbReference>
<dbReference type="InterPro" id="IPR019758">
    <property type="entry name" value="Pept_S26A_signal_pept_1_CS"/>
</dbReference>
<name>A0ABR2G885_9ROSI</name>
<organism evidence="4 5">
    <name type="scientific">Hibiscus sabdariffa</name>
    <name type="common">roselle</name>
    <dbReference type="NCBI Taxonomy" id="183260"/>
    <lineage>
        <taxon>Eukaryota</taxon>
        <taxon>Viridiplantae</taxon>
        <taxon>Streptophyta</taxon>
        <taxon>Embryophyta</taxon>
        <taxon>Tracheophyta</taxon>
        <taxon>Spermatophyta</taxon>
        <taxon>Magnoliopsida</taxon>
        <taxon>eudicotyledons</taxon>
        <taxon>Gunneridae</taxon>
        <taxon>Pentapetalae</taxon>
        <taxon>rosids</taxon>
        <taxon>malvids</taxon>
        <taxon>Malvales</taxon>
        <taxon>Malvaceae</taxon>
        <taxon>Malvoideae</taxon>
        <taxon>Hibiscus</taxon>
    </lineage>
</organism>
<dbReference type="InterPro" id="IPR000223">
    <property type="entry name" value="Pept_S26A_signal_pept_1"/>
</dbReference>
<dbReference type="PROSITE" id="PS00761">
    <property type="entry name" value="SPASE_I_3"/>
    <property type="match status" value="1"/>
</dbReference>
<comment type="caution">
    <text evidence="4">The sequence shown here is derived from an EMBL/GenBank/DDBJ whole genome shotgun (WGS) entry which is preliminary data.</text>
</comment>
<evidence type="ECO:0000313" key="5">
    <source>
        <dbReference type="Proteomes" id="UP001472677"/>
    </source>
</evidence>
<evidence type="ECO:0000313" key="4">
    <source>
        <dbReference type="EMBL" id="KAK8596785.1"/>
    </source>
</evidence>
<feature type="domain" description="Peptidase S26" evidence="3">
    <location>
        <begin position="51"/>
        <end position="91"/>
    </location>
</feature>
<evidence type="ECO:0000259" key="3">
    <source>
        <dbReference type="Pfam" id="PF10502"/>
    </source>
</evidence>
<dbReference type="PANTHER" id="PTHR43390:SF2">
    <property type="entry name" value="THYLAKOIDAL PROCESSING PEPTIDASE 2, CHLOROPLASTIC-RELATED"/>
    <property type="match status" value="1"/>
</dbReference>
<dbReference type="SUPFAM" id="SSF51306">
    <property type="entry name" value="LexA/Signal peptidase"/>
    <property type="match status" value="1"/>
</dbReference>
<evidence type="ECO:0000256" key="2">
    <source>
        <dbReference type="ARBA" id="ARBA00022801"/>
    </source>
</evidence>
<proteinExistence type="predicted"/>
<dbReference type="PANTHER" id="PTHR43390">
    <property type="entry name" value="SIGNAL PEPTIDASE I"/>
    <property type="match status" value="1"/>
</dbReference>
<dbReference type="CDD" id="cd06530">
    <property type="entry name" value="S26_SPase_I"/>
    <property type="match status" value="1"/>
</dbReference>
<accession>A0ABR2G885</accession>
<keyword evidence="5" id="KW-1185">Reference proteome</keyword>
<sequence length="98" mass="11095">MINNFSEDAKAASIAVTLSILFRSFLDEPRSIPSSSMCPTLDIGDRILVEKVVPEGYVFVLGDNRNNSFDSHNWGLLPIDNIFGRSVFRYWPPSKYHT</sequence>
<dbReference type="InterPro" id="IPR019533">
    <property type="entry name" value="Peptidase_S26"/>
</dbReference>
<dbReference type="InterPro" id="IPR036286">
    <property type="entry name" value="LexA/Signal_pep-like_sf"/>
</dbReference>
<dbReference type="InterPro" id="IPR019756">
    <property type="entry name" value="Pept_S26A_signal_pept_1_Ser-AS"/>
</dbReference>
<evidence type="ECO:0000256" key="1">
    <source>
        <dbReference type="ARBA" id="ARBA00022670"/>
    </source>
</evidence>
<dbReference type="Proteomes" id="UP001472677">
    <property type="component" value="Unassembled WGS sequence"/>
</dbReference>
<dbReference type="Pfam" id="PF10502">
    <property type="entry name" value="Peptidase_S26"/>
    <property type="match status" value="1"/>
</dbReference>
<keyword evidence="1" id="KW-0645">Protease</keyword>
<gene>
    <name evidence="4" type="ORF">V6N12_065264</name>
</gene>